<dbReference type="AlphaFoldDB" id="A0A2X3CPY0"/>
<dbReference type="PANTHER" id="PTHR30158">
    <property type="entry name" value="ACRA/E-RELATED COMPONENT OF DRUG EFFLUX TRANSPORTER"/>
    <property type="match status" value="1"/>
</dbReference>
<reference evidence="2 3" key="1">
    <citation type="submission" date="2018-06" db="EMBL/GenBank/DDBJ databases">
        <authorList>
            <consortium name="Pathogen Informatics"/>
            <person name="Doyle S."/>
        </authorList>
    </citation>
    <scope>NUCLEOTIDE SEQUENCE [LARGE SCALE GENOMIC DNA]</scope>
    <source>
        <strain evidence="2 3">NCTC9128</strain>
    </source>
</reference>
<dbReference type="GO" id="GO:0046677">
    <property type="term" value="P:response to antibiotic"/>
    <property type="evidence" value="ECO:0007669"/>
    <property type="project" value="TreeGrafter"/>
</dbReference>
<evidence type="ECO:0000259" key="1">
    <source>
        <dbReference type="Pfam" id="PF25967"/>
    </source>
</evidence>
<dbReference type="Proteomes" id="UP000251088">
    <property type="component" value="Unassembled WGS sequence"/>
</dbReference>
<sequence length="59" mass="6210">MTKTRLKPGEVVATQAVGDKWLITSGLKPGDKVIVSGLQKVRPGVTVKAEVERAAPAVQ</sequence>
<gene>
    <name evidence="2" type="primary">acrA_2</name>
    <name evidence="2" type="ORF">NCTC9128_02604</name>
</gene>
<dbReference type="EMBL" id="UAWN01000012">
    <property type="protein sequence ID" value="SQC14514.1"/>
    <property type="molecule type" value="Genomic_DNA"/>
</dbReference>
<dbReference type="InterPro" id="IPR058627">
    <property type="entry name" value="MdtA-like_C"/>
</dbReference>
<name>A0A2X3CPY0_KLEPN</name>
<evidence type="ECO:0000313" key="2">
    <source>
        <dbReference type="EMBL" id="SQC14514.1"/>
    </source>
</evidence>
<proteinExistence type="predicted"/>
<dbReference type="Pfam" id="PF25967">
    <property type="entry name" value="RND-MFP_C"/>
    <property type="match status" value="1"/>
</dbReference>
<protein>
    <submittedName>
        <fullName evidence="2">RND efflux system, membrane fusion protein CmeA</fullName>
    </submittedName>
</protein>
<evidence type="ECO:0000313" key="3">
    <source>
        <dbReference type="Proteomes" id="UP000251088"/>
    </source>
</evidence>
<organism evidence="2 3">
    <name type="scientific">Klebsiella pneumoniae</name>
    <dbReference type="NCBI Taxonomy" id="573"/>
    <lineage>
        <taxon>Bacteria</taxon>
        <taxon>Pseudomonadati</taxon>
        <taxon>Pseudomonadota</taxon>
        <taxon>Gammaproteobacteria</taxon>
        <taxon>Enterobacterales</taxon>
        <taxon>Enterobacteriaceae</taxon>
        <taxon>Klebsiella/Raoultella group</taxon>
        <taxon>Klebsiella</taxon>
        <taxon>Klebsiella pneumoniae complex</taxon>
    </lineage>
</organism>
<accession>A0A2X3CPY0</accession>
<dbReference type="Gene3D" id="2.40.420.20">
    <property type="match status" value="1"/>
</dbReference>
<dbReference type="PANTHER" id="PTHR30158:SF3">
    <property type="entry name" value="MULTIDRUG EFFLUX PUMP SUBUNIT ACRA-RELATED"/>
    <property type="match status" value="1"/>
</dbReference>
<dbReference type="GO" id="GO:0005886">
    <property type="term" value="C:plasma membrane"/>
    <property type="evidence" value="ECO:0007669"/>
    <property type="project" value="TreeGrafter"/>
</dbReference>
<feature type="domain" description="Multidrug resistance protein MdtA-like C-terminal permuted SH3" evidence="1">
    <location>
        <begin position="10"/>
        <end position="40"/>
    </location>
</feature>